<evidence type="ECO:0000259" key="6">
    <source>
        <dbReference type="PROSITE" id="PS50850"/>
    </source>
</evidence>
<dbReference type="InterPro" id="IPR005829">
    <property type="entry name" value="Sugar_transporter_CS"/>
</dbReference>
<comment type="subcellular location">
    <subcellularLocation>
        <location evidence="1">Membrane</location>
        <topology evidence="1">Multi-pass membrane protein</topology>
    </subcellularLocation>
</comment>
<reference evidence="7 8" key="1">
    <citation type="submission" date="2019-01" db="EMBL/GenBank/DDBJ databases">
        <title>Sinorhodobacter populi sp. nov. isolated from the symptomatic bark tissue of Populus euramericana canker.</title>
        <authorList>
            <person name="Xu G."/>
        </authorList>
    </citation>
    <scope>NUCLEOTIDE SEQUENCE [LARGE SCALE GENOMIC DNA]</scope>
    <source>
        <strain evidence="7 8">07D10-4-3</strain>
    </source>
</reference>
<evidence type="ECO:0000256" key="4">
    <source>
        <dbReference type="ARBA" id="ARBA00023136"/>
    </source>
</evidence>
<evidence type="ECO:0000313" key="8">
    <source>
        <dbReference type="Proteomes" id="UP000284451"/>
    </source>
</evidence>
<dbReference type="PROSITE" id="PS50850">
    <property type="entry name" value="MFS"/>
    <property type="match status" value="1"/>
</dbReference>
<evidence type="ECO:0000256" key="1">
    <source>
        <dbReference type="ARBA" id="ARBA00004141"/>
    </source>
</evidence>
<dbReference type="CDD" id="cd17365">
    <property type="entry name" value="MFS_PcaK_like"/>
    <property type="match status" value="1"/>
</dbReference>
<feature type="transmembrane region" description="Helical" evidence="5">
    <location>
        <begin position="311"/>
        <end position="330"/>
    </location>
</feature>
<evidence type="ECO:0000256" key="3">
    <source>
        <dbReference type="ARBA" id="ARBA00022989"/>
    </source>
</evidence>
<accession>A0A443K975</accession>
<dbReference type="Gene3D" id="1.20.1250.20">
    <property type="entry name" value="MFS general substrate transporter like domains"/>
    <property type="match status" value="1"/>
</dbReference>
<comment type="caution">
    <text evidence="7">The sequence shown here is derived from an EMBL/GenBank/DDBJ whole genome shotgun (WGS) entry which is preliminary data.</text>
</comment>
<sequence>MEMELSESAGNLGGIGAKTRRANLKQADNGAIGAAEHWSGLRIVIVGLCFLLNAIDGMDVVIMSYIAPVLSADWQVSPETLGMVFSASLAGMVLGCFFVAPLADRWGRRPLIIIAMSAITACMILSGFARSLTELVALRFIIGIWIGAILASMAALAAEFAPTKQKALGVAIMNAGYPLGAVFTGLALAPLLPHYGWHMMLLGAGIISLVIMPLLFVFMPESIDFLVRRQPKNALERVNKVLARLGEAPINRLPPRAETSGSFNFGAVFHPSRLRATVALWIGIFMGFMSLYFVISWITKLAAGAGLSVENAIYVGAIMNFGAFLGTVAMGKLSNIFPLQRVGAVFLTVAAAMLVVFGTVAMPLPVILANAFVMGMAIYGGFNSFYGLAALLYPAAVRSTGIGWAMGAGRFGAVVGPTLGGVLIGAGASLSTVMIVFAVPLLVAAVCALFASPK</sequence>
<dbReference type="EMBL" id="SAUY01000020">
    <property type="protein sequence ID" value="RWR29295.1"/>
    <property type="molecule type" value="Genomic_DNA"/>
</dbReference>
<dbReference type="PANTHER" id="PTHR23508">
    <property type="entry name" value="CARBOXYLIC ACID TRANSPORTER PROTEIN HOMOLOG"/>
    <property type="match status" value="1"/>
</dbReference>
<evidence type="ECO:0000256" key="2">
    <source>
        <dbReference type="ARBA" id="ARBA00022692"/>
    </source>
</evidence>
<dbReference type="InterPro" id="IPR036259">
    <property type="entry name" value="MFS_trans_sf"/>
</dbReference>
<keyword evidence="2 5" id="KW-0812">Transmembrane</keyword>
<dbReference type="PANTHER" id="PTHR23508:SF10">
    <property type="entry name" value="CARBOXYLIC ACID TRANSPORTER PROTEIN HOMOLOG"/>
    <property type="match status" value="1"/>
</dbReference>
<feature type="transmembrane region" description="Helical" evidence="5">
    <location>
        <begin position="135"/>
        <end position="156"/>
    </location>
</feature>
<feature type="transmembrane region" description="Helical" evidence="5">
    <location>
        <begin position="342"/>
        <end position="361"/>
    </location>
</feature>
<evidence type="ECO:0000313" key="7">
    <source>
        <dbReference type="EMBL" id="RWR29295.1"/>
    </source>
</evidence>
<feature type="transmembrane region" description="Helical" evidence="5">
    <location>
        <begin position="430"/>
        <end position="451"/>
    </location>
</feature>
<dbReference type="InterPro" id="IPR011701">
    <property type="entry name" value="MFS"/>
</dbReference>
<feature type="transmembrane region" description="Helical" evidence="5">
    <location>
        <begin position="367"/>
        <end position="392"/>
    </location>
</feature>
<name>A0A443K975_9RHOB</name>
<dbReference type="PROSITE" id="PS00216">
    <property type="entry name" value="SUGAR_TRANSPORT_1"/>
    <property type="match status" value="1"/>
</dbReference>
<reference evidence="7 8" key="2">
    <citation type="submission" date="2019-01" db="EMBL/GenBank/DDBJ databases">
        <authorList>
            <person name="Li Y."/>
        </authorList>
    </citation>
    <scope>NUCLEOTIDE SEQUENCE [LARGE SCALE GENOMIC DNA]</scope>
    <source>
        <strain evidence="7 8">07D10-4-3</strain>
    </source>
</reference>
<feature type="transmembrane region" description="Helical" evidence="5">
    <location>
        <begin position="43"/>
        <end position="68"/>
    </location>
</feature>
<feature type="transmembrane region" description="Helical" evidence="5">
    <location>
        <begin position="168"/>
        <end position="189"/>
    </location>
</feature>
<feature type="transmembrane region" description="Helical" evidence="5">
    <location>
        <begin position="80"/>
        <end position="99"/>
    </location>
</feature>
<dbReference type="InterPro" id="IPR020846">
    <property type="entry name" value="MFS_dom"/>
</dbReference>
<dbReference type="PROSITE" id="PS00217">
    <property type="entry name" value="SUGAR_TRANSPORT_2"/>
    <property type="match status" value="1"/>
</dbReference>
<dbReference type="GO" id="GO:0005886">
    <property type="term" value="C:plasma membrane"/>
    <property type="evidence" value="ECO:0007669"/>
    <property type="project" value="TreeGrafter"/>
</dbReference>
<feature type="domain" description="Major facilitator superfamily (MFS) profile" evidence="6">
    <location>
        <begin position="45"/>
        <end position="454"/>
    </location>
</feature>
<keyword evidence="3 5" id="KW-1133">Transmembrane helix</keyword>
<gene>
    <name evidence="7" type="ORF">D2T29_14710</name>
</gene>
<dbReference type="Proteomes" id="UP000284451">
    <property type="component" value="Unassembled WGS sequence"/>
</dbReference>
<feature type="transmembrane region" description="Helical" evidence="5">
    <location>
        <begin position="195"/>
        <end position="219"/>
    </location>
</feature>
<proteinExistence type="predicted"/>
<organism evidence="7 8">
    <name type="scientific">Paenirhodobacter populi</name>
    <dbReference type="NCBI Taxonomy" id="2306993"/>
    <lineage>
        <taxon>Bacteria</taxon>
        <taxon>Pseudomonadati</taxon>
        <taxon>Pseudomonadota</taxon>
        <taxon>Alphaproteobacteria</taxon>
        <taxon>Rhodobacterales</taxon>
        <taxon>Rhodobacter group</taxon>
        <taxon>Paenirhodobacter</taxon>
    </lineage>
</organism>
<protein>
    <submittedName>
        <fullName evidence="7">MFS transporter</fullName>
    </submittedName>
</protein>
<dbReference type="SUPFAM" id="SSF103473">
    <property type="entry name" value="MFS general substrate transporter"/>
    <property type="match status" value="1"/>
</dbReference>
<keyword evidence="4 5" id="KW-0472">Membrane</keyword>
<dbReference type="Pfam" id="PF07690">
    <property type="entry name" value="MFS_1"/>
    <property type="match status" value="1"/>
</dbReference>
<feature type="transmembrane region" description="Helical" evidence="5">
    <location>
        <begin position="404"/>
        <end position="424"/>
    </location>
</feature>
<feature type="transmembrane region" description="Helical" evidence="5">
    <location>
        <begin position="111"/>
        <end position="129"/>
    </location>
</feature>
<dbReference type="AlphaFoldDB" id="A0A443K975"/>
<dbReference type="GO" id="GO:0046943">
    <property type="term" value="F:carboxylic acid transmembrane transporter activity"/>
    <property type="evidence" value="ECO:0007669"/>
    <property type="project" value="TreeGrafter"/>
</dbReference>
<evidence type="ECO:0000256" key="5">
    <source>
        <dbReference type="SAM" id="Phobius"/>
    </source>
</evidence>
<feature type="transmembrane region" description="Helical" evidence="5">
    <location>
        <begin position="278"/>
        <end position="299"/>
    </location>
</feature>